<proteinExistence type="predicted"/>
<reference evidence="3" key="1">
    <citation type="submission" date="2009-01" db="EMBL/GenBank/DDBJ databases">
        <title>Complete sequence of chromosome Cyanothece sp. PCC 7425.</title>
        <authorList>
            <consortium name="US DOE Joint Genome Institute"/>
            <person name="Lucas S."/>
            <person name="Copeland A."/>
            <person name="Lapidus A."/>
            <person name="Glavina del Rio T."/>
            <person name="Dalin E."/>
            <person name="Tice H."/>
            <person name="Bruce D."/>
            <person name="Goodwin L."/>
            <person name="Pitluck S."/>
            <person name="Sims D."/>
            <person name="Meineke L."/>
            <person name="Brettin T."/>
            <person name="Detter J.C."/>
            <person name="Han C."/>
            <person name="Larimer F."/>
            <person name="Land M."/>
            <person name="Hauser L."/>
            <person name="Kyrpides N."/>
            <person name="Ovchinnikova G."/>
            <person name="Liberton M."/>
            <person name="Stoeckel J."/>
            <person name="Banerjee A."/>
            <person name="Singh A."/>
            <person name="Page L."/>
            <person name="Sato H."/>
            <person name="Zhao L."/>
            <person name="Sherman L."/>
            <person name="Pakrasi H."/>
            <person name="Richardson P."/>
        </authorList>
    </citation>
    <scope>NUCLEOTIDE SEQUENCE</scope>
    <source>
        <strain evidence="3">PCC 7425</strain>
    </source>
</reference>
<feature type="domain" description="Right handed beta helix" evidence="2">
    <location>
        <begin position="264"/>
        <end position="439"/>
    </location>
</feature>
<dbReference type="InterPro" id="IPR012334">
    <property type="entry name" value="Pectin_lyas_fold"/>
</dbReference>
<dbReference type="Gene3D" id="2.160.20.10">
    <property type="entry name" value="Single-stranded right-handed beta-helix, Pectin lyase-like"/>
    <property type="match status" value="1"/>
</dbReference>
<dbReference type="AlphaFoldDB" id="B8HW24"/>
<protein>
    <recommendedName>
        <fullName evidence="2">Right handed beta helix domain-containing protein</fullName>
    </recommendedName>
</protein>
<dbReference type="InterPro" id="IPR011050">
    <property type="entry name" value="Pectin_lyase_fold/virulence"/>
</dbReference>
<dbReference type="HOGENOM" id="CLU_530938_0_0_3"/>
<dbReference type="Pfam" id="PF13229">
    <property type="entry name" value="Beta_helix"/>
    <property type="match status" value="1"/>
</dbReference>
<sequence length="556" mass="62322">MARGQPKQPHSSPWGGTEQVLYINPQHPQAADRNTGTAKFPLKTIAAGLKRAIELRHRGISTQVLIYPGMYRESVAINEKSSSVDRATPNSKAAAVPPIVLEAITGSDPEPAFARGESLEQPAPDNKVILSGSEVWRNWQPYANPPNSNSPIYFHTWNYDWGVAENPWTDYKIELAEIVRRGEMVFVNGQLLRQVLGFDQLQPNSFYIDEDQNRIYLCLKAGQDPNQQTVEVATRKSLLNLTAVDNLTVRGITFQHTAGAFSSAVGLSHASGLLMQNCQFRWNNWQGLSLGDSQQISLHHNQLSHNGEKGMVAYRIKNLEIQDHETSHNNWRGGWGQFYDWDAGEKFFHIHGGRFVRYRAIANLAAGLWLDTDNRDIVIEQALLANNAVVGLFLEAGEGPITIKNSVIANNYQIAPNYLQTPGLFAWSAANVTVENNLIFGNESAQVGIRDLYPRQLEGRPDQEGTVVSRNWVFQHNRIITTSPDQRLLVTLKAAPFLSSLRSQQNLWSIAPQTAEPPRPWQIDQTKLTFSEWQAHGEHDRDSLFLTSPTEPPQLD</sequence>
<evidence type="ECO:0000256" key="1">
    <source>
        <dbReference type="SAM" id="MobiDB-lite"/>
    </source>
</evidence>
<dbReference type="PANTHER" id="PTHR36453:SF1">
    <property type="entry name" value="RIGHT HANDED BETA HELIX DOMAIN-CONTAINING PROTEIN"/>
    <property type="match status" value="1"/>
</dbReference>
<dbReference type="EMBL" id="CP001344">
    <property type="protein sequence ID" value="ACL43202.1"/>
    <property type="molecule type" value="Genomic_DNA"/>
</dbReference>
<name>B8HW24_CYAP4</name>
<dbReference type="InterPro" id="IPR039448">
    <property type="entry name" value="Beta_helix"/>
</dbReference>
<dbReference type="SUPFAM" id="SSF51126">
    <property type="entry name" value="Pectin lyase-like"/>
    <property type="match status" value="1"/>
</dbReference>
<accession>B8HW24</accession>
<evidence type="ECO:0000313" key="3">
    <source>
        <dbReference type="EMBL" id="ACL43202.1"/>
    </source>
</evidence>
<dbReference type="PANTHER" id="PTHR36453">
    <property type="entry name" value="SECRETED PROTEIN-RELATED"/>
    <property type="match status" value="1"/>
</dbReference>
<dbReference type="STRING" id="395961.Cyan7425_0816"/>
<organism evidence="3">
    <name type="scientific">Cyanothece sp. (strain PCC 7425 / ATCC 29141)</name>
    <dbReference type="NCBI Taxonomy" id="395961"/>
    <lineage>
        <taxon>Bacteria</taxon>
        <taxon>Bacillati</taxon>
        <taxon>Cyanobacteriota</taxon>
        <taxon>Cyanophyceae</taxon>
        <taxon>Gomontiellales</taxon>
        <taxon>Cyanothecaceae</taxon>
        <taxon>Cyanothece</taxon>
    </lineage>
</organism>
<gene>
    <name evidence="3" type="ordered locus">Cyan7425_0816</name>
</gene>
<dbReference type="KEGG" id="cyn:Cyan7425_0816"/>
<dbReference type="eggNOG" id="COG3420">
    <property type="taxonomic scope" value="Bacteria"/>
</dbReference>
<evidence type="ECO:0000259" key="2">
    <source>
        <dbReference type="Pfam" id="PF13229"/>
    </source>
</evidence>
<feature type="region of interest" description="Disordered" evidence="1">
    <location>
        <begin position="535"/>
        <end position="556"/>
    </location>
</feature>